<sequence>MKHFPESHTAQNIKECLEEIPTLWDIDVDKIHAIVRDNGRNVVKAIDDSVFTGVPCFIHTIQLAINAAMKMDSVAEILTKCRRIVSHFNHSGLAQTKLCALQKELSLPQHQLVQDVSTRWNSSYYMLSRLLEQKRVVSLYLTETTVNFENLSSTEWNILEKYIPLLKPFEEVTKIISSNFSSISEIIPHLKTLQKYLSHYIDENDQIMQLKVILENELKTRFERFGLEQNKLFTLATLLDPRYKLHFFQTDNVGTVKSQFLYEALKNSMSNDESDMDKDNLDNSQNDNNNDPESTIHRSFWQCYQELVTRRIENVDGSRSSAAHELHSYCAIPVIKRKDDPFEWWRQNYSRFPEMAHIAKRYLFCPASTVYSERLFLKLVIYMRLKETACFLIELKR</sequence>
<proteinExistence type="predicted"/>
<name>A0ACB9SL45_HOLOL</name>
<reference evidence="1" key="1">
    <citation type="submission" date="2022-04" db="EMBL/GenBank/DDBJ databases">
        <title>Chromosome-scale genome assembly of Holotrichia oblita Faldermann.</title>
        <authorList>
            <person name="Rongchong L."/>
        </authorList>
    </citation>
    <scope>NUCLEOTIDE SEQUENCE</scope>
    <source>
        <strain evidence="1">81SQS9</strain>
    </source>
</reference>
<organism evidence="1 2">
    <name type="scientific">Holotrichia oblita</name>
    <name type="common">Chafer beetle</name>
    <dbReference type="NCBI Taxonomy" id="644536"/>
    <lineage>
        <taxon>Eukaryota</taxon>
        <taxon>Metazoa</taxon>
        <taxon>Ecdysozoa</taxon>
        <taxon>Arthropoda</taxon>
        <taxon>Hexapoda</taxon>
        <taxon>Insecta</taxon>
        <taxon>Pterygota</taxon>
        <taxon>Neoptera</taxon>
        <taxon>Endopterygota</taxon>
        <taxon>Coleoptera</taxon>
        <taxon>Polyphaga</taxon>
        <taxon>Scarabaeiformia</taxon>
        <taxon>Scarabaeidae</taxon>
        <taxon>Melolonthinae</taxon>
        <taxon>Holotrichia</taxon>
    </lineage>
</organism>
<comment type="caution">
    <text evidence="1">The sequence shown here is derived from an EMBL/GenBank/DDBJ whole genome shotgun (WGS) entry which is preliminary data.</text>
</comment>
<dbReference type="Proteomes" id="UP001056778">
    <property type="component" value="Chromosome 8"/>
</dbReference>
<gene>
    <name evidence="1" type="ORF">MML48_8g00004421</name>
</gene>
<accession>A0ACB9SL45</accession>
<evidence type="ECO:0000313" key="1">
    <source>
        <dbReference type="EMBL" id="KAI4455847.1"/>
    </source>
</evidence>
<keyword evidence="2" id="KW-1185">Reference proteome</keyword>
<protein>
    <submittedName>
        <fullName evidence="1">Zinc finger bed domain-containing protein 4</fullName>
    </submittedName>
</protein>
<evidence type="ECO:0000313" key="2">
    <source>
        <dbReference type="Proteomes" id="UP001056778"/>
    </source>
</evidence>
<dbReference type="EMBL" id="CM043022">
    <property type="protein sequence ID" value="KAI4455847.1"/>
    <property type="molecule type" value="Genomic_DNA"/>
</dbReference>